<proteinExistence type="predicted"/>
<accession>A0A1G2FWX1</accession>
<dbReference type="Proteomes" id="UP000176700">
    <property type="component" value="Unassembled WGS sequence"/>
</dbReference>
<organism evidence="1 2">
    <name type="scientific">Candidatus Ryanbacteria bacterium RIFCSPHIGHO2_01_45_13</name>
    <dbReference type="NCBI Taxonomy" id="1802112"/>
    <lineage>
        <taxon>Bacteria</taxon>
        <taxon>Candidatus Ryaniibacteriota</taxon>
    </lineage>
</organism>
<protein>
    <submittedName>
        <fullName evidence="1">Uncharacterized protein</fullName>
    </submittedName>
</protein>
<reference evidence="1 2" key="1">
    <citation type="journal article" date="2016" name="Nat. Commun.">
        <title>Thousands of microbial genomes shed light on interconnected biogeochemical processes in an aquifer system.</title>
        <authorList>
            <person name="Anantharaman K."/>
            <person name="Brown C.T."/>
            <person name="Hug L.A."/>
            <person name="Sharon I."/>
            <person name="Castelle C.J."/>
            <person name="Probst A.J."/>
            <person name="Thomas B.C."/>
            <person name="Singh A."/>
            <person name="Wilkins M.J."/>
            <person name="Karaoz U."/>
            <person name="Brodie E.L."/>
            <person name="Williams K.H."/>
            <person name="Hubbard S.S."/>
            <person name="Banfield J.F."/>
        </authorList>
    </citation>
    <scope>NUCLEOTIDE SEQUENCE [LARGE SCALE GENOMIC DNA]</scope>
</reference>
<comment type="caution">
    <text evidence="1">The sequence shown here is derived from an EMBL/GenBank/DDBJ whole genome shotgun (WGS) entry which is preliminary data.</text>
</comment>
<sequence>MRLKRTREILFRELSNREIRIFLIFIARDCGLLSVLEKSVQQRKDQRAFPAINAHRLLCCMSRLLTGIPVREVSVKERKMLVASVGFLKRRLERYYRGRIWSGVQDIHILHPVYGKMYATPHAIDRFFECVSLELLVALARDRNVSRNIISCFCESLKRSRQKAFMEGRRAECSIGSARDAVKHLHDVWLDVWFAVTEKGETVVAVERPY</sequence>
<gene>
    <name evidence="1" type="ORF">A2W41_01665</name>
</gene>
<evidence type="ECO:0000313" key="2">
    <source>
        <dbReference type="Proteomes" id="UP000176700"/>
    </source>
</evidence>
<dbReference type="AlphaFoldDB" id="A0A1G2FWX1"/>
<evidence type="ECO:0000313" key="1">
    <source>
        <dbReference type="EMBL" id="OGZ42061.1"/>
    </source>
</evidence>
<name>A0A1G2FWX1_9BACT</name>
<dbReference type="EMBL" id="MHNI01000021">
    <property type="protein sequence ID" value="OGZ42061.1"/>
    <property type="molecule type" value="Genomic_DNA"/>
</dbReference>